<dbReference type="Proteomes" id="UP001172055">
    <property type="component" value="Unassembled WGS sequence"/>
</dbReference>
<name>A0ABT8N7K7_9BACL</name>
<sequence length="196" mass="23042">MFSNEQLQTLIAGKVVCDAYPYDTKDEQEIVAHINRMFHRINRIPNVVCEAEWNHFGSGYASFIEFFCYQKEDRVIVEEQHGMQEIETKGIVLDISRLAPVAIMGEDYRYKKLHIETNKEVSGAYGSIIDRPNSLHISERFQNVRKESEKALKEFNYEILEAEELNQPLSFKTTIPTIYRNARQYLVMDAIFYWED</sequence>
<gene>
    <name evidence="1" type="ORF">QWY14_17205</name>
</gene>
<evidence type="ECO:0000313" key="1">
    <source>
        <dbReference type="EMBL" id="MDN7243530.1"/>
    </source>
</evidence>
<reference evidence="1 2" key="1">
    <citation type="submission" date="2023-06" db="EMBL/GenBank/DDBJ databases">
        <title>Novel species in genus Planococcus.</title>
        <authorList>
            <person name="Ning S."/>
        </authorList>
    </citation>
    <scope>NUCLEOTIDE SEQUENCE [LARGE SCALE GENOMIC DNA]</scope>
    <source>
        <strain evidence="1 2">N028</strain>
    </source>
</reference>
<accession>A0ABT8N7K7</accession>
<protein>
    <submittedName>
        <fullName evidence="1">Uncharacterized protein</fullName>
    </submittedName>
</protein>
<comment type="caution">
    <text evidence="1">The sequence shown here is derived from an EMBL/GenBank/DDBJ whole genome shotgun (WGS) entry which is preliminary data.</text>
</comment>
<dbReference type="RefSeq" id="WP_301724940.1">
    <property type="nucleotide sequence ID" value="NZ_JAUJWV010000004.1"/>
</dbReference>
<evidence type="ECO:0000313" key="2">
    <source>
        <dbReference type="Proteomes" id="UP001172055"/>
    </source>
</evidence>
<organism evidence="1 2">
    <name type="scientific">Planococcus shixiaomingii</name>
    <dbReference type="NCBI Taxonomy" id="3058393"/>
    <lineage>
        <taxon>Bacteria</taxon>
        <taxon>Bacillati</taxon>
        <taxon>Bacillota</taxon>
        <taxon>Bacilli</taxon>
        <taxon>Bacillales</taxon>
        <taxon>Caryophanaceae</taxon>
        <taxon>Planococcus</taxon>
    </lineage>
</organism>
<keyword evidence="2" id="KW-1185">Reference proteome</keyword>
<proteinExistence type="predicted"/>
<dbReference type="EMBL" id="JAUJWV010000004">
    <property type="protein sequence ID" value="MDN7243530.1"/>
    <property type="molecule type" value="Genomic_DNA"/>
</dbReference>